<dbReference type="EMBL" id="JAMAST010000022">
    <property type="protein sequence ID" value="MCL1632775.1"/>
    <property type="molecule type" value="Genomic_DNA"/>
</dbReference>
<organism evidence="2 3">
    <name type="scientific">Sporolactobacillus mangiferae</name>
    <dbReference type="NCBI Taxonomy" id="2940498"/>
    <lineage>
        <taxon>Bacteria</taxon>
        <taxon>Bacillati</taxon>
        <taxon>Bacillota</taxon>
        <taxon>Bacilli</taxon>
        <taxon>Bacillales</taxon>
        <taxon>Sporolactobacillaceae</taxon>
        <taxon>Sporolactobacillus</taxon>
    </lineage>
</organism>
<gene>
    <name evidence="2" type="primary">lacA</name>
    <name evidence="2" type="ORF">M3N64_12675</name>
</gene>
<dbReference type="PANTHER" id="PTHR30345:SF5">
    <property type="entry name" value="GALACTOSE-6-PHOSPHATE ISOMERASE SUBUNIT LACA"/>
    <property type="match status" value="1"/>
</dbReference>
<name>A0ABT0MD24_9BACL</name>
<dbReference type="Gene3D" id="3.40.1400.10">
    <property type="entry name" value="Sugar-phosphate isomerase, RpiB/LacA/LacB"/>
    <property type="match status" value="1"/>
</dbReference>
<dbReference type="GO" id="GO:0050044">
    <property type="term" value="F:galactose-6-phosphate isomerase activity"/>
    <property type="evidence" value="ECO:0007669"/>
    <property type="project" value="UniProtKB-EC"/>
</dbReference>
<evidence type="ECO:0000313" key="3">
    <source>
        <dbReference type="Proteomes" id="UP001203004"/>
    </source>
</evidence>
<dbReference type="InterPro" id="IPR003500">
    <property type="entry name" value="RpiB_LacA_LacB"/>
</dbReference>
<reference evidence="2 3" key="1">
    <citation type="submission" date="2022-05" db="EMBL/GenBank/DDBJ databases">
        <title>Sporolactobacillus sp nov CPB3-1, isolated from tree bark (Mangifera indica L.).</title>
        <authorList>
            <person name="Phuengjayaem S."/>
            <person name="Tanasupawat S."/>
        </authorList>
    </citation>
    <scope>NUCLEOTIDE SEQUENCE [LARGE SCALE GENOMIC DNA]</scope>
    <source>
        <strain evidence="2 3">CPB3-1</strain>
    </source>
</reference>
<dbReference type="EC" id="5.3.1.26" evidence="2"/>
<protein>
    <submittedName>
        <fullName evidence="2">Galactose-6-phosphate isomerase subunit LacA</fullName>
        <ecNumber evidence="2">5.3.1.26</ecNumber>
    </submittedName>
</protein>
<dbReference type="Proteomes" id="UP001203004">
    <property type="component" value="Unassembled WGS sequence"/>
</dbReference>
<comment type="caution">
    <text evidence="2">The sequence shown here is derived from an EMBL/GenBank/DDBJ whole genome shotgun (WGS) entry which is preliminary data.</text>
</comment>
<dbReference type="NCBIfam" id="TIGR00689">
    <property type="entry name" value="rpiB_lacA_lacB"/>
    <property type="match status" value="1"/>
</dbReference>
<comment type="similarity">
    <text evidence="1">Belongs to the LacAB/RpiB family.</text>
</comment>
<evidence type="ECO:0000256" key="1">
    <source>
        <dbReference type="ARBA" id="ARBA00008754"/>
    </source>
</evidence>
<proteinExistence type="inferred from homology"/>
<accession>A0ABT0MD24</accession>
<keyword evidence="3" id="KW-1185">Reference proteome</keyword>
<evidence type="ECO:0000313" key="2">
    <source>
        <dbReference type="EMBL" id="MCL1632775.1"/>
    </source>
</evidence>
<dbReference type="PANTHER" id="PTHR30345">
    <property type="entry name" value="RIBOSE-5-PHOSPHATE ISOMERASE B"/>
    <property type="match status" value="1"/>
</dbReference>
<dbReference type="RefSeq" id="WP_249102961.1">
    <property type="nucleotide sequence ID" value="NZ_JAMAST010000022.1"/>
</dbReference>
<dbReference type="PIRSF" id="PIRSF005384">
    <property type="entry name" value="RpiB_LacA_B"/>
    <property type="match status" value="1"/>
</dbReference>
<dbReference type="NCBIfam" id="NF006380">
    <property type="entry name" value="PRK08621.1"/>
    <property type="match status" value="1"/>
</dbReference>
<dbReference type="InterPro" id="IPR036569">
    <property type="entry name" value="RpiB_LacA_LacB_sf"/>
</dbReference>
<dbReference type="Pfam" id="PF02502">
    <property type="entry name" value="LacAB_rpiB"/>
    <property type="match status" value="1"/>
</dbReference>
<keyword evidence="2" id="KW-0413">Isomerase</keyword>
<sequence>MNVILGADAKGYALKEHLKAYLEGKGYTVTDKTPEKDLDFVESASRVAKAIQAGEGERGIAIDEYGAGSFMVATKFKGVIVAETSDEHSSKMTRSHNNASMITLGSGVVGERLAEGCADAFIENEYAGGRHQVRVDMLNRMC</sequence>
<dbReference type="SUPFAM" id="SSF89623">
    <property type="entry name" value="Ribose/Galactose isomerase RpiB/AlsB"/>
    <property type="match status" value="1"/>
</dbReference>